<reference evidence="2 3" key="1">
    <citation type="submission" date="2020-04" db="EMBL/GenBank/DDBJ databases">
        <authorList>
            <person name="Basu S."/>
            <person name="Maruthanayagam V."/>
            <person name="Chakraborty S."/>
            <person name="Pramanik A."/>
            <person name="Mukherjee J."/>
            <person name="Brink B."/>
        </authorList>
    </citation>
    <scope>NUCLEOTIDE SEQUENCE [LARGE SCALE GENOMIC DNA]</scope>
    <source>
        <strain evidence="2 3">AP17</strain>
    </source>
</reference>
<dbReference type="PANTHER" id="PTHR43464:SF23">
    <property type="entry name" value="JUVENILE HORMONE ACID O-METHYLTRANSFERASE"/>
    <property type="match status" value="1"/>
</dbReference>
<dbReference type="RefSeq" id="WP_168567334.1">
    <property type="nucleotide sequence ID" value="NZ_CP051167.1"/>
</dbReference>
<dbReference type="KEGG" id="oxy:HCG48_00050"/>
<dbReference type="InterPro" id="IPR029063">
    <property type="entry name" value="SAM-dependent_MTases_sf"/>
</dbReference>
<keyword evidence="2" id="KW-0489">Methyltransferase</keyword>
<evidence type="ECO:0000313" key="3">
    <source>
        <dbReference type="Proteomes" id="UP000500857"/>
    </source>
</evidence>
<keyword evidence="3" id="KW-1185">Reference proteome</keyword>
<dbReference type="Proteomes" id="UP000500857">
    <property type="component" value="Chromosome"/>
</dbReference>
<dbReference type="InterPro" id="IPR013216">
    <property type="entry name" value="Methyltransf_11"/>
</dbReference>
<dbReference type="AlphaFoldDB" id="A0A6H1TSI8"/>
<evidence type="ECO:0000313" key="2">
    <source>
        <dbReference type="EMBL" id="QIZ69176.1"/>
    </source>
</evidence>
<organism evidence="2 3">
    <name type="scientific">Oxynema aestuarii AP17</name>
    <dbReference type="NCBI Taxonomy" id="2064643"/>
    <lineage>
        <taxon>Bacteria</taxon>
        <taxon>Bacillati</taxon>
        <taxon>Cyanobacteriota</taxon>
        <taxon>Cyanophyceae</taxon>
        <taxon>Oscillatoriophycideae</taxon>
        <taxon>Oscillatoriales</taxon>
        <taxon>Oscillatoriaceae</taxon>
        <taxon>Oxynema</taxon>
        <taxon>Oxynema aestuarii</taxon>
    </lineage>
</organism>
<feature type="domain" description="Methyltransferase type 11" evidence="1">
    <location>
        <begin position="86"/>
        <end position="163"/>
    </location>
</feature>
<gene>
    <name evidence="2" type="ORF">HCG48_00050</name>
</gene>
<dbReference type="GO" id="GO:0032259">
    <property type="term" value="P:methylation"/>
    <property type="evidence" value="ECO:0007669"/>
    <property type="project" value="UniProtKB-KW"/>
</dbReference>
<dbReference type="PANTHER" id="PTHR43464">
    <property type="entry name" value="METHYLTRANSFERASE"/>
    <property type="match status" value="1"/>
</dbReference>
<accession>A0A6H1TSI8</accession>
<protein>
    <submittedName>
        <fullName evidence="2">Class I SAM-dependent methyltransferase</fullName>
    </submittedName>
</protein>
<sequence>MIKSASKQTLKSLLGEPRYHDIQQQWRDFKGQLKNRWMYFYYTYIAKDKNHGYDRAFYENIENFNTECYDLLARTIVAEFNPKKLVDVGCGSGGISLALMKAGCGEIVAFDYSLDAVKMARSKGLPSVEQIDLTQAETIPARGDVCICLEVAEHLPESAASKLCQLLSEAAPNLVFTAAPPGQGGHLHLNEQPQSYWIELMRSFSMTYDPEAVARMRQSFDGKMIRDYDDNLMIFRRSS</sequence>
<dbReference type="SUPFAM" id="SSF53335">
    <property type="entry name" value="S-adenosyl-L-methionine-dependent methyltransferases"/>
    <property type="match status" value="1"/>
</dbReference>
<name>A0A6H1TSI8_9CYAN</name>
<proteinExistence type="predicted"/>
<dbReference type="EMBL" id="CP051167">
    <property type="protein sequence ID" value="QIZ69176.1"/>
    <property type="molecule type" value="Genomic_DNA"/>
</dbReference>
<dbReference type="CDD" id="cd02440">
    <property type="entry name" value="AdoMet_MTases"/>
    <property type="match status" value="1"/>
</dbReference>
<dbReference type="Pfam" id="PF08241">
    <property type="entry name" value="Methyltransf_11"/>
    <property type="match status" value="1"/>
</dbReference>
<keyword evidence="2" id="KW-0808">Transferase</keyword>
<dbReference type="Gene3D" id="3.40.50.150">
    <property type="entry name" value="Vaccinia Virus protein VP39"/>
    <property type="match status" value="1"/>
</dbReference>
<dbReference type="GO" id="GO:0010420">
    <property type="term" value="F:polyprenyldihydroxybenzoate methyltransferase activity"/>
    <property type="evidence" value="ECO:0007669"/>
    <property type="project" value="TreeGrafter"/>
</dbReference>
<evidence type="ECO:0000259" key="1">
    <source>
        <dbReference type="Pfam" id="PF08241"/>
    </source>
</evidence>